<reference evidence="2 3" key="1">
    <citation type="submission" date="2016-09" db="EMBL/GenBank/DDBJ databases">
        <title>The draft genome of Dichanthelium oligosanthes: A C3 panicoid grass species.</title>
        <authorList>
            <person name="Studer A.J."/>
            <person name="Schnable J.C."/>
            <person name="Brutnell T.P."/>
        </authorList>
    </citation>
    <scope>NUCLEOTIDE SEQUENCE [LARGE SCALE GENOMIC DNA]</scope>
    <source>
        <strain evidence="3">cv. Kellogg 1175</strain>
        <tissue evidence="2">Leaf</tissue>
    </source>
</reference>
<evidence type="ECO:0000313" key="3">
    <source>
        <dbReference type="Proteomes" id="UP000095767"/>
    </source>
</evidence>
<dbReference type="PANTHER" id="PTHR33026:SF7">
    <property type="entry name" value="OS03G0100275 PROTEIN"/>
    <property type="match status" value="1"/>
</dbReference>
<protein>
    <submittedName>
        <fullName evidence="2">Uncharacterized protein</fullName>
    </submittedName>
</protein>
<proteinExistence type="predicted"/>
<name>A0A1E5UZN7_9POAL</name>
<evidence type="ECO:0000313" key="2">
    <source>
        <dbReference type="EMBL" id="OEL18298.1"/>
    </source>
</evidence>
<dbReference type="AlphaFoldDB" id="A0A1E5UZN7"/>
<dbReference type="Proteomes" id="UP000095767">
    <property type="component" value="Unassembled WGS sequence"/>
</dbReference>
<accession>A0A1E5UZN7</accession>
<sequence>MRERVALVVRALLPSGAHARLAIEAKEDKKQWVNPAIAVLKQLKNAGLTTVGLPWTFFERRVQPLKARARPMFQYTGPVDPTRELEAELMLVEVKARVKLVLKKSRSVEVNLNVRAASPANQPPPRAANWAEGERQQA</sequence>
<feature type="region of interest" description="Disordered" evidence="1">
    <location>
        <begin position="115"/>
        <end position="138"/>
    </location>
</feature>
<dbReference type="EMBL" id="LWDX02057042">
    <property type="protein sequence ID" value="OEL18298.1"/>
    <property type="molecule type" value="Genomic_DNA"/>
</dbReference>
<dbReference type="PANTHER" id="PTHR33026">
    <property type="entry name" value="OS06G0360600 PROTEIN"/>
    <property type="match status" value="1"/>
</dbReference>
<evidence type="ECO:0000256" key="1">
    <source>
        <dbReference type="SAM" id="MobiDB-lite"/>
    </source>
</evidence>
<keyword evidence="3" id="KW-1185">Reference proteome</keyword>
<comment type="caution">
    <text evidence="2">The sequence shown here is derived from an EMBL/GenBank/DDBJ whole genome shotgun (WGS) entry which is preliminary data.</text>
</comment>
<organism evidence="2 3">
    <name type="scientific">Dichanthelium oligosanthes</name>
    <dbReference type="NCBI Taxonomy" id="888268"/>
    <lineage>
        <taxon>Eukaryota</taxon>
        <taxon>Viridiplantae</taxon>
        <taxon>Streptophyta</taxon>
        <taxon>Embryophyta</taxon>
        <taxon>Tracheophyta</taxon>
        <taxon>Spermatophyta</taxon>
        <taxon>Magnoliopsida</taxon>
        <taxon>Liliopsida</taxon>
        <taxon>Poales</taxon>
        <taxon>Poaceae</taxon>
        <taxon>PACMAD clade</taxon>
        <taxon>Panicoideae</taxon>
        <taxon>Panicodae</taxon>
        <taxon>Paniceae</taxon>
        <taxon>Dichantheliinae</taxon>
        <taxon>Dichanthelium</taxon>
    </lineage>
</organism>
<gene>
    <name evidence="2" type="ORF">BAE44_0020683</name>
</gene>